<accession>A0A4C1YHA8</accession>
<dbReference type="Proteomes" id="UP000299102">
    <property type="component" value="Unassembled WGS sequence"/>
</dbReference>
<comment type="caution">
    <text evidence="1">The sequence shown here is derived from an EMBL/GenBank/DDBJ whole genome shotgun (WGS) entry which is preliminary data.</text>
</comment>
<dbReference type="EMBL" id="BGZK01001207">
    <property type="protein sequence ID" value="GBP74430.1"/>
    <property type="molecule type" value="Genomic_DNA"/>
</dbReference>
<evidence type="ECO:0000313" key="1">
    <source>
        <dbReference type="EMBL" id="GBP74430.1"/>
    </source>
</evidence>
<proteinExistence type="predicted"/>
<organism evidence="1 2">
    <name type="scientific">Eumeta variegata</name>
    <name type="common">Bagworm moth</name>
    <name type="synonym">Eumeta japonica</name>
    <dbReference type="NCBI Taxonomy" id="151549"/>
    <lineage>
        <taxon>Eukaryota</taxon>
        <taxon>Metazoa</taxon>
        <taxon>Ecdysozoa</taxon>
        <taxon>Arthropoda</taxon>
        <taxon>Hexapoda</taxon>
        <taxon>Insecta</taxon>
        <taxon>Pterygota</taxon>
        <taxon>Neoptera</taxon>
        <taxon>Endopterygota</taxon>
        <taxon>Lepidoptera</taxon>
        <taxon>Glossata</taxon>
        <taxon>Ditrysia</taxon>
        <taxon>Tineoidea</taxon>
        <taxon>Psychidae</taxon>
        <taxon>Oiketicinae</taxon>
        <taxon>Eumeta</taxon>
    </lineage>
</organism>
<protein>
    <submittedName>
        <fullName evidence="1">Uncharacterized protein</fullName>
    </submittedName>
</protein>
<name>A0A4C1YHA8_EUMVA</name>
<reference evidence="1 2" key="1">
    <citation type="journal article" date="2019" name="Commun. Biol.">
        <title>The bagworm genome reveals a unique fibroin gene that provides high tensile strength.</title>
        <authorList>
            <person name="Kono N."/>
            <person name="Nakamura H."/>
            <person name="Ohtoshi R."/>
            <person name="Tomita M."/>
            <person name="Numata K."/>
            <person name="Arakawa K."/>
        </authorList>
    </citation>
    <scope>NUCLEOTIDE SEQUENCE [LARGE SCALE GENOMIC DNA]</scope>
</reference>
<dbReference type="AlphaFoldDB" id="A0A4C1YHA8"/>
<gene>
    <name evidence="1" type="ORF">EVAR_60580_1</name>
</gene>
<sequence>MKTFGDTQWNSLMSCKESAIAVGGIFYNAKGGTALMLGRHFLQRQTAFSNAKGGTGIFTNAKGGNVRAAQRQGRH</sequence>
<evidence type="ECO:0000313" key="2">
    <source>
        <dbReference type="Proteomes" id="UP000299102"/>
    </source>
</evidence>
<keyword evidence="2" id="KW-1185">Reference proteome</keyword>